<dbReference type="Proteomes" id="UP000316598">
    <property type="component" value="Unassembled WGS sequence"/>
</dbReference>
<comment type="catalytic activity">
    <reaction evidence="3 4">
        <text>an acyl phosphate + H2O = a carboxylate + phosphate + H(+)</text>
        <dbReference type="Rhea" id="RHEA:14965"/>
        <dbReference type="ChEBI" id="CHEBI:15377"/>
        <dbReference type="ChEBI" id="CHEBI:15378"/>
        <dbReference type="ChEBI" id="CHEBI:29067"/>
        <dbReference type="ChEBI" id="CHEBI:43474"/>
        <dbReference type="ChEBI" id="CHEBI:59918"/>
        <dbReference type="EC" id="3.6.1.7"/>
    </reaction>
</comment>
<accession>A0A5C5WHQ4</accession>
<comment type="caution">
    <text evidence="7">The sequence shown here is derived from an EMBL/GenBank/DDBJ whole genome shotgun (WGS) entry which is preliminary data.</text>
</comment>
<dbReference type="InterPro" id="IPR017968">
    <property type="entry name" value="Acylphosphatase_CS"/>
</dbReference>
<evidence type="ECO:0000256" key="5">
    <source>
        <dbReference type="RuleBase" id="RU004168"/>
    </source>
</evidence>
<organism evidence="7 8">
    <name type="scientific">Rubripirellula amarantea</name>
    <dbReference type="NCBI Taxonomy" id="2527999"/>
    <lineage>
        <taxon>Bacteria</taxon>
        <taxon>Pseudomonadati</taxon>
        <taxon>Planctomycetota</taxon>
        <taxon>Planctomycetia</taxon>
        <taxon>Pirellulales</taxon>
        <taxon>Pirellulaceae</taxon>
        <taxon>Rubripirellula</taxon>
    </lineage>
</organism>
<dbReference type="SUPFAM" id="SSF54975">
    <property type="entry name" value="Acylphosphatase/BLUF domain-like"/>
    <property type="match status" value="1"/>
</dbReference>
<dbReference type="InterPro" id="IPR001792">
    <property type="entry name" value="Acylphosphatase-like_dom"/>
</dbReference>
<feature type="active site" evidence="4">
    <location>
        <position position="23"/>
    </location>
</feature>
<dbReference type="EMBL" id="SJPI01000002">
    <property type="protein sequence ID" value="TWT50344.1"/>
    <property type="molecule type" value="Genomic_DNA"/>
</dbReference>
<dbReference type="PANTHER" id="PTHR47268:SF4">
    <property type="entry name" value="ACYLPHOSPHATASE"/>
    <property type="match status" value="1"/>
</dbReference>
<protein>
    <recommendedName>
        <fullName evidence="2 4">acylphosphatase</fullName>
        <ecNumber evidence="2 4">3.6.1.7</ecNumber>
    </recommendedName>
</protein>
<dbReference type="PANTHER" id="PTHR47268">
    <property type="entry name" value="ACYLPHOSPHATASE"/>
    <property type="match status" value="1"/>
</dbReference>
<dbReference type="PROSITE" id="PS00151">
    <property type="entry name" value="ACYLPHOSPHATASE_2"/>
    <property type="match status" value="1"/>
</dbReference>
<keyword evidence="4 7" id="KW-0378">Hydrolase</keyword>
<reference evidence="7 8" key="1">
    <citation type="submission" date="2019-02" db="EMBL/GenBank/DDBJ databases">
        <title>Deep-cultivation of Planctomycetes and their phenomic and genomic characterization uncovers novel biology.</title>
        <authorList>
            <person name="Wiegand S."/>
            <person name="Jogler M."/>
            <person name="Boedeker C."/>
            <person name="Pinto D."/>
            <person name="Vollmers J."/>
            <person name="Rivas-Marin E."/>
            <person name="Kohn T."/>
            <person name="Peeters S.H."/>
            <person name="Heuer A."/>
            <person name="Rast P."/>
            <person name="Oberbeckmann S."/>
            <person name="Bunk B."/>
            <person name="Jeske O."/>
            <person name="Meyerdierks A."/>
            <person name="Storesund J.E."/>
            <person name="Kallscheuer N."/>
            <person name="Luecker S."/>
            <person name="Lage O.M."/>
            <person name="Pohl T."/>
            <person name="Merkel B.J."/>
            <person name="Hornburger P."/>
            <person name="Mueller R.-W."/>
            <person name="Bruemmer F."/>
            <person name="Labrenz M."/>
            <person name="Spormann A.M."/>
            <person name="Op Den Camp H."/>
            <person name="Overmann J."/>
            <person name="Amann R."/>
            <person name="Jetten M.S.M."/>
            <person name="Mascher T."/>
            <person name="Medema M.H."/>
            <person name="Devos D.P."/>
            <person name="Kaster A.-K."/>
            <person name="Ovreas L."/>
            <person name="Rohde M."/>
            <person name="Galperin M.Y."/>
            <person name="Jogler C."/>
        </authorList>
    </citation>
    <scope>NUCLEOTIDE SEQUENCE [LARGE SCALE GENOMIC DNA]</scope>
    <source>
        <strain evidence="7 8">Pla22</strain>
    </source>
</reference>
<proteinExistence type="inferred from homology"/>
<dbReference type="Gene3D" id="3.30.70.100">
    <property type="match status" value="1"/>
</dbReference>
<gene>
    <name evidence="7" type="primary">acyP</name>
    <name evidence="7" type="ORF">Pla22_30860</name>
</gene>
<dbReference type="RefSeq" id="WP_242632074.1">
    <property type="nucleotide sequence ID" value="NZ_SJPI01000002.1"/>
</dbReference>
<feature type="domain" description="Acylphosphatase-like" evidence="6">
    <location>
        <begin position="8"/>
        <end position="94"/>
    </location>
</feature>
<evidence type="ECO:0000313" key="8">
    <source>
        <dbReference type="Proteomes" id="UP000316598"/>
    </source>
</evidence>
<dbReference type="InterPro" id="IPR020456">
    <property type="entry name" value="Acylphosphatase"/>
</dbReference>
<evidence type="ECO:0000256" key="2">
    <source>
        <dbReference type="ARBA" id="ARBA00012150"/>
    </source>
</evidence>
<comment type="similarity">
    <text evidence="1 5">Belongs to the acylphosphatase family.</text>
</comment>
<name>A0A5C5WHQ4_9BACT</name>
<evidence type="ECO:0000256" key="4">
    <source>
        <dbReference type="PROSITE-ProRule" id="PRU00520"/>
    </source>
</evidence>
<feature type="active site" evidence="4">
    <location>
        <position position="41"/>
    </location>
</feature>
<dbReference type="EC" id="3.6.1.7" evidence="2 4"/>
<dbReference type="GO" id="GO:0003998">
    <property type="term" value="F:acylphosphatase activity"/>
    <property type="evidence" value="ECO:0007669"/>
    <property type="project" value="UniProtKB-EC"/>
</dbReference>
<evidence type="ECO:0000259" key="6">
    <source>
        <dbReference type="PROSITE" id="PS51160"/>
    </source>
</evidence>
<evidence type="ECO:0000256" key="3">
    <source>
        <dbReference type="ARBA" id="ARBA00047645"/>
    </source>
</evidence>
<dbReference type="PROSITE" id="PS51160">
    <property type="entry name" value="ACYLPHOSPHATASE_3"/>
    <property type="match status" value="1"/>
</dbReference>
<evidence type="ECO:0000256" key="1">
    <source>
        <dbReference type="ARBA" id="ARBA00005614"/>
    </source>
</evidence>
<dbReference type="AlphaFoldDB" id="A0A5C5WHQ4"/>
<evidence type="ECO:0000313" key="7">
    <source>
        <dbReference type="EMBL" id="TWT50344.1"/>
    </source>
</evidence>
<dbReference type="Pfam" id="PF00708">
    <property type="entry name" value="Acylphosphatase"/>
    <property type="match status" value="1"/>
</dbReference>
<keyword evidence="8" id="KW-1185">Reference proteome</keyword>
<dbReference type="InterPro" id="IPR036046">
    <property type="entry name" value="Acylphosphatase-like_dom_sf"/>
</dbReference>
<sequence length="94" mass="10602">MASSSVKRMVVRYRGNVQGVGFRMTAVAQSRGLAVHGFVMNEPNGDVLMDVEGSQEDLDTLIQRIKIQMEDRIDDAIIDQRDPLNRSDGFTIRY</sequence>